<feature type="domain" description="PAC" evidence="12">
    <location>
        <begin position="87"/>
        <end position="139"/>
    </location>
</feature>
<dbReference type="PRINTS" id="PR00038">
    <property type="entry name" value="HTHLUXR"/>
</dbReference>
<dbReference type="PANTHER" id="PTHR43047:SF9">
    <property type="entry name" value="HISTIDINE KINASE"/>
    <property type="match status" value="1"/>
</dbReference>
<feature type="domain" description="Response regulatory" evidence="10">
    <location>
        <begin position="548"/>
        <end position="662"/>
    </location>
</feature>
<dbReference type="Gene3D" id="3.40.50.2300">
    <property type="match status" value="2"/>
</dbReference>
<evidence type="ECO:0000256" key="3">
    <source>
        <dbReference type="ARBA" id="ARBA00022553"/>
    </source>
</evidence>
<dbReference type="InterPro" id="IPR036097">
    <property type="entry name" value="HisK_dim/P_sf"/>
</dbReference>
<dbReference type="GO" id="GO:0003677">
    <property type="term" value="F:DNA binding"/>
    <property type="evidence" value="ECO:0007669"/>
    <property type="project" value="UniProtKB-KW"/>
</dbReference>
<dbReference type="Gene3D" id="3.30.450.20">
    <property type="entry name" value="PAS domain"/>
    <property type="match status" value="1"/>
</dbReference>
<feature type="modified residue" description="4-aspartylphosphate" evidence="7">
    <location>
        <position position="597"/>
    </location>
</feature>
<dbReference type="InterPro" id="IPR001610">
    <property type="entry name" value="PAC"/>
</dbReference>
<keyword evidence="14" id="KW-1185">Reference proteome</keyword>
<dbReference type="InterPro" id="IPR035965">
    <property type="entry name" value="PAS-like_dom_sf"/>
</dbReference>
<evidence type="ECO:0000256" key="1">
    <source>
        <dbReference type="ARBA" id="ARBA00000085"/>
    </source>
</evidence>
<feature type="domain" description="Histidine kinase" evidence="9">
    <location>
        <begin position="167"/>
        <end position="380"/>
    </location>
</feature>
<dbReference type="PROSITE" id="PS00622">
    <property type="entry name" value="HTH_LUXR_1"/>
    <property type="match status" value="1"/>
</dbReference>
<dbReference type="Gene3D" id="1.10.10.10">
    <property type="entry name" value="Winged helix-like DNA-binding domain superfamily/Winged helix DNA-binding domain"/>
    <property type="match status" value="1"/>
</dbReference>
<evidence type="ECO:0000313" key="13">
    <source>
        <dbReference type="EMBL" id="QKE93494.1"/>
    </source>
</evidence>
<dbReference type="GO" id="GO:0005886">
    <property type="term" value="C:plasma membrane"/>
    <property type="evidence" value="ECO:0007669"/>
    <property type="project" value="TreeGrafter"/>
</dbReference>
<dbReference type="SMART" id="SM00421">
    <property type="entry name" value="HTH_LUXR"/>
    <property type="match status" value="1"/>
</dbReference>
<evidence type="ECO:0000256" key="7">
    <source>
        <dbReference type="PROSITE-ProRule" id="PRU00169"/>
    </source>
</evidence>
<evidence type="ECO:0000256" key="4">
    <source>
        <dbReference type="ARBA" id="ARBA00022679"/>
    </source>
</evidence>
<dbReference type="Pfam" id="PF00512">
    <property type="entry name" value="HisKA"/>
    <property type="match status" value="1"/>
</dbReference>
<dbReference type="AlphaFoldDB" id="A0A6M8HY45"/>
<feature type="domain" description="HTH luxR-type" evidence="8">
    <location>
        <begin position="678"/>
        <end position="743"/>
    </location>
</feature>
<dbReference type="PROSITE" id="PS50043">
    <property type="entry name" value="HTH_LUXR_2"/>
    <property type="match status" value="1"/>
</dbReference>
<dbReference type="PROSITE" id="PS50113">
    <property type="entry name" value="PAC"/>
    <property type="match status" value="1"/>
</dbReference>
<dbReference type="GO" id="GO:0000155">
    <property type="term" value="F:phosphorelay sensor kinase activity"/>
    <property type="evidence" value="ECO:0007669"/>
    <property type="project" value="InterPro"/>
</dbReference>
<dbReference type="Proteomes" id="UP000500767">
    <property type="component" value="Plasmid unnamed2"/>
</dbReference>
<dbReference type="InterPro" id="IPR003594">
    <property type="entry name" value="HATPase_dom"/>
</dbReference>
<dbReference type="PROSITE" id="PS50109">
    <property type="entry name" value="HIS_KIN"/>
    <property type="match status" value="1"/>
</dbReference>
<dbReference type="SMART" id="SM00448">
    <property type="entry name" value="REC"/>
    <property type="match status" value="2"/>
</dbReference>
<dbReference type="SUPFAM" id="SSF55785">
    <property type="entry name" value="PYP-like sensor domain (PAS domain)"/>
    <property type="match status" value="1"/>
</dbReference>
<dbReference type="Pfam" id="PF00196">
    <property type="entry name" value="GerE"/>
    <property type="match status" value="1"/>
</dbReference>
<dbReference type="FunFam" id="3.30.565.10:FF:000049">
    <property type="entry name" value="Two-component sensor histidine kinase"/>
    <property type="match status" value="1"/>
</dbReference>
<keyword evidence="3 7" id="KW-0597">Phosphoprotein</keyword>
<dbReference type="Gene3D" id="3.30.565.10">
    <property type="entry name" value="Histidine kinase-like ATPase, C-terminal domain"/>
    <property type="match status" value="1"/>
</dbReference>
<dbReference type="InterPro" id="IPR003661">
    <property type="entry name" value="HisK_dim/P_dom"/>
</dbReference>
<dbReference type="InterPro" id="IPR016032">
    <property type="entry name" value="Sig_transdc_resp-reg_C-effctor"/>
</dbReference>
<dbReference type="SUPFAM" id="SSF52172">
    <property type="entry name" value="CheY-like"/>
    <property type="match status" value="2"/>
</dbReference>
<dbReference type="Pfam" id="PF00072">
    <property type="entry name" value="Response_reg"/>
    <property type="match status" value="2"/>
</dbReference>
<keyword evidence="5" id="KW-0418">Kinase</keyword>
<name>A0A6M8HY45_9PROT</name>
<dbReference type="SMART" id="SM00091">
    <property type="entry name" value="PAS"/>
    <property type="match status" value="1"/>
</dbReference>
<dbReference type="PRINTS" id="PR00344">
    <property type="entry name" value="BCTRLSENSOR"/>
</dbReference>
<evidence type="ECO:0000256" key="6">
    <source>
        <dbReference type="ARBA" id="ARBA00023125"/>
    </source>
</evidence>
<dbReference type="EC" id="2.7.13.3" evidence="2"/>
<evidence type="ECO:0000256" key="2">
    <source>
        <dbReference type="ARBA" id="ARBA00012438"/>
    </source>
</evidence>
<dbReference type="PANTHER" id="PTHR43047">
    <property type="entry name" value="TWO-COMPONENT HISTIDINE PROTEIN KINASE"/>
    <property type="match status" value="1"/>
</dbReference>
<dbReference type="InterPro" id="IPR000792">
    <property type="entry name" value="Tscrpt_reg_LuxR_C"/>
</dbReference>
<comment type="catalytic activity">
    <reaction evidence="1">
        <text>ATP + protein L-histidine = ADP + protein N-phospho-L-histidine.</text>
        <dbReference type="EC" id="2.7.13.3"/>
    </reaction>
</comment>
<dbReference type="InterPro" id="IPR036388">
    <property type="entry name" value="WH-like_DNA-bd_sf"/>
</dbReference>
<dbReference type="InterPro" id="IPR004358">
    <property type="entry name" value="Sig_transdc_His_kin-like_C"/>
</dbReference>
<dbReference type="InterPro" id="IPR001789">
    <property type="entry name" value="Sig_transdc_resp-reg_receiver"/>
</dbReference>
<dbReference type="InterPro" id="IPR005467">
    <property type="entry name" value="His_kinase_dom"/>
</dbReference>
<dbReference type="NCBIfam" id="TIGR00229">
    <property type="entry name" value="sensory_box"/>
    <property type="match status" value="1"/>
</dbReference>
<evidence type="ECO:0000256" key="5">
    <source>
        <dbReference type="ARBA" id="ARBA00022777"/>
    </source>
</evidence>
<keyword evidence="4" id="KW-0808">Transferase</keyword>
<keyword evidence="13" id="KW-0614">Plasmid</keyword>
<geneLocation type="plasmid" evidence="13 14">
    <name>unnamed2</name>
</geneLocation>
<evidence type="ECO:0000259" key="10">
    <source>
        <dbReference type="PROSITE" id="PS50110"/>
    </source>
</evidence>
<dbReference type="Pfam" id="PF02518">
    <property type="entry name" value="HATPase_c"/>
    <property type="match status" value="1"/>
</dbReference>
<dbReference type="InterPro" id="IPR000014">
    <property type="entry name" value="PAS"/>
</dbReference>
<dbReference type="GO" id="GO:0009927">
    <property type="term" value="F:histidine phosphotransfer kinase activity"/>
    <property type="evidence" value="ECO:0007669"/>
    <property type="project" value="TreeGrafter"/>
</dbReference>
<evidence type="ECO:0000259" key="12">
    <source>
        <dbReference type="PROSITE" id="PS50113"/>
    </source>
</evidence>
<feature type="domain" description="Response regulatory" evidence="10">
    <location>
        <begin position="406"/>
        <end position="523"/>
    </location>
</feature>
<dbReference type="CDD" id="cd00082">
    <property type="entry name" value="HisKA"/>
    <property type="match status" value="1"/>
</dbReference>
<organism evidence="13 14">
    <name type="scientific">Lichenicola cladoniae</name>
    <dbReference type="NCBI Taxonomy" id="1484109"/>
    <lineage>
        <taxon>Bacteria</taxon>
        <taxon>Pseudomonadati</taxon>
        <taxon>Pseudomonadota</taxon>
        <taxon>Alphaproteobacteria</taxon>
        <taxon>Acetobacterales</taxon>
        <taxon>Acetobacteraceae</taxon>
        <taxon>Lichenicola</taxon>
    </lineage>
</organism>
<dbReference type="InterPro" id="IPR000700">
    <property type="entry name" value="PAS-assoc_C"/>
</dbReference>
<sequence>MDAALGRVGASSDPFAAIVCSTRMPVVITNPREADNPIAFVNDAFCNLTGYSREESIGRNCRFLQGPETEPAKVALMRAAARSGKPLDLEVRNYRKDGTPFWNRLHMVPLHDASGDLIYFFASQLDVTGELDRLQFLERHNADLLTEKDARHQADAANAEKSRFLAVASHDIRQPLQSLVLLQGILARTIQGDPAERLVLRLGQTLESMSSMLNSLLDLNQVEAGAVRTNITEFSINDILDRLKDGFVYDAQAKGVLLRVVPCSLFVKSDRRLLEQMIRNLLANAIKYSPEGKVLVGCRRNGTALSLEVWDTGIGIPENAVETIFREYHQLDTQEGRSTRGLGLGLSIVHRFGNLLGHRIRVRSEVGKGSVFAIELLQAADSAPSASPVVRQFKGRGSPPLAEASSILLIEDDLETGEILQNLLGDEGYRVVLAHNGLEALELIEVEGMRPDIFVTDSKHETSRSGPEIATRLQGHLSAEIPVIILSGDASTHAAHGTGSQNAVRLTKPVKLRELTAAIQRSLSVSRSSRAASAPPKKGTDLSLNEATIFVIDDNRDVIDAMGSVIESAGGVVQAYASSEAFCAVYRPGRNSCLLLDAYLPGMSGLALLQKLREDGDVVPVIMITGASDVAMAVQAMKAGASDFIEKPVGGSDLIASLRNALTHMHSSEDLADRREKAASLVADLTVRQREIMAMVLAGHPSKNIAVDLGISQRTVENHRASIMRKTNTKSLPALARLALAANWDEQYVT</sequence>
<dbReference type="CDD" id="cd00156">
    <property type="entry name" value="REC"/>
    <property type="match status" value="1"/>
</dbReference>
<dbReference type="PROSITE" id="PS50110">
    <property type="entry name" value="RESPONSE_REGULATORY"/>
    <property type="match status" value="2"/>
</dbReference>
<evidence type="ECO:0000259" key="11">
    <source>
        <dbReference type="PROSITE" id="PS50112"/>
    </source>
</evidence>
<dbReference type="InterPro" id="IPR036890">
    <property type="entry name" value="HATPase_C_sf"/>
</dbReference>
<protein>
    <recommendedName>
        <fullName evidence="2">histidine kinase</fullName>
        <ecNumber evidence="2">2.7.13.3</ecNumber>
    </recommendedName>
</protein>
<dbReference type="EMBL" id="CP053710">
    <property type="protein sequence ID" value="QKE93494.1"/>
    <property type="molecule type" value="Genomic_DNA"/>
</dbReference>
<dbReference type="GO" id="GO:0006355">
    <property type="term" value="P:regulation of DNA-templated transcription"/>
    <property type="evidence" value="ECO:0007669"/>
    <property type="project" value="InterPro"/>
</dbReference>
<feature type="modified residue" description="4-aspartylphosphate" evidence="7">
    <location>
        <position position="457"/>
    </location>
</feature>
<dbReference type="CDD" id="cd00130">
    <property type="entry name" value="PAS"/>
    <property type="match status" value="1"/>
</dbReference>
<evidence type="ECO:0000313" key="14">
    <source>
        <dbReference type="Proteomes" id="UP000500767"/>
    </source>
</evidence>
<dbReference type="InterPro" id="IPR011006">
    <property type="entry name" value="CheY-like_superfamily"/>
</dbReference>
<dbReference type="RefSeq" id="WP_171834363.1">
    <property type="nucleotide sequence ID" value="NZ_CP053710.1"/>
</dbReference>
<proteinExistence type="predicted"/>
<dbReference type="SMART" id="SM00086">
    <property type="entry name" value="PAC"/>
    <property type="match status" value="1"/>
</dbReference>
<reference evidence="13 14" key="1">
    <citation type="journal article" date="2014" name="World J. Microbiol. Biotechnol.">
        <title>Biodiversity and physiological characteristics of Antarctic and Arctic lichens-associated bacteria.</title>
        <authorList>
            <person name="Lee Y.M."/>
            <person name="Kim E.H."/>
            <person name="Lee H.K."/>
            <person name="Hong S.G."/>
        </authorList>
    </citation>
    <scope>NUCLEOTIDE SEQUENCE [LARGE SCALE GENOMIC DNA]</scope>
    <source>
        <strain evidence="13 14">PAMC 26569</strain>
        <plasmid evidence="13">unnamed2</plasmid>
    </source>
</reference>
<dbReference type="KEGG" id="lck:HN018_25350"/>
<dbReference type="SUPFAM" id="SSF47384">
    <property type="entry name" value="Homodimeric domain of signal transducing histidine kinase"/>
    <property type="match status" value="1"/>
</dbReference>
<dbReference type="SMART" id="SM00388">
    <property type="entry name" value="HisKA"/>
    <property type="match status" value="1"/>
</dbReference>
<dbReference type="CDD" id="cd06170">
    <property type="entry name" value="LuxR_C_like"/>
    <property type="match status" value="1"/>
</dbReference>
<accession>A0A6M8HY45</accession>
<feature type="domain" description="PAS" evidence="11">
    <location>
        <begin position="11"/>
        <end position="84"/>
    </location>
</feature>
<dbReference type="SUPFAM" id="SSF46894">
    <property type="entry name" value="C-terminal effector domain of the bipartite response regulators"/>
    <property type="match status" value="1"/>
</dbReference>
<evidence type="ECO:0000259" key="8">
    <source>
        <dbReference type="PROSITE" id="PS50043"/>
    </source>
</evidence>
<evidence type="ECO:0000259" key="9">
    <source>
        <dbReference type="PROSITE" id="PS50109"/>
    </source>
</evidence>
<dbReference type="SMART" id="SM00387">
    <property type="entry name" value="HATPase_c"/>
    <property type="match status" value="1"/>
</dbReference>
<dbReference type="Gene3D" id="1.10.287.130">
    <property type="match status" value="1"/>
</dbReference>
<dbReference type="PROSITE" id="PS50112">
    <property type="entry name" value="PAS"/>
    <property type="match status" value="1"/>
</dbReference>
<gene>
    <name evidence="13" type="ORF">HN018_25350</name>
</gene>
<dbReference type="Pfam" id="PF13426">
    <property type="entry name" value="PAS_9"/>
    <property type="match status" value="1"/>
</dbReference>
<dbReference type="SUPFAM" id="SSF55874">
    <property type="entry name" value="ATPase domain of HSP90 chaperone/DNA topoisomerase II/histidine kinase"/>
    <property type="match status" value="1"/>
</dbReference>
<keyword evidence="6" id="KW-0238">DNA-binding</keyword>